<dbReference type="InterPro" id="IPR017452">
    <property type="entry name" value="GPCR_Rhodpsn_7TM"/>
</dbReference>
<name>A0A7R9PUG6_9ACAR</name>
<evidence type="ECO:0000256" key="3">
    <source>
        <dbReference type="ARBA" id="ARBA00022475"/>
    </source>
</evidence>
<dbReference type="Pfam" id="PF00001">
    <property type="entry name" value="7tm_1"/>
    <property type="match status" value="1"/>
</dbReference>
<dbReference type="GO" id="GO:0004995">
    <property type="term" value="F:tachykinin receptor activity"/>
    <property type="evidence" value="ECO:0007669"/>
    <property type="project" value="InterPro"/>
</dbReference>
<dbReference type="Gene3D" id="1.20.1070.10">
    <property type="entry name" value="Rhodopsin 7-helix transmembrane proteins"/>
    <property type="match status" value="1"/>
</dbReference>
<dbReference type="EMBL" id="OC855046">
    <property type="protein sequence ID" value="CAD7621089.1"/>
    <property type="molecule type" value="Genomic_DNA"/>
</dbReference>
<comment type="similarity">
    <text evidence="2">Belongs to the G-protein coupled receptor 1 family.</text>
</comment>
<dbReference type="EMBL" id="CAJPIZ010000471">
    <property type="protein sequence ID" value="CAG2101519.1"/>
    <property type="molecule type" value="Genomic_DNA"/>
</dbReference>
<evidence type="ECO:0000313" key="12">
    <source>
        <dbReference type="EMBL" id="CAD7621089.1"/>
    </source>
</evidence>
<evidence type="ECO:0000256" key="4">
    <source>
        <dbReference type="ARBA" id="ARBA00022692"/>
    </source>
</evidence>
<feature type="transmembrane region" description="Helical" evidence="10">
    <location>
        <begin position="116"/>
        <end position="134"/>
    </location>
</feature>
<gene>
    <name evidence="12" type="ORF">OSB1V03_LOCUS1566</name>
</gene>
<feature type="transmembrane region" description="Helical" evidence="10">
    <location>
        <begin position="154"/>
        <end position="178"/>
    </location>
</feature>
<evidence type="ECO:0000256" key="7">
    <source>
        <dbReference type="ARBA" id="ARBA00023136"/>
    </source>
</evidence>
<keyword evidence="8" id="KW-0675">Receptor</keyword>
<evidence type="ECO:0000256" key="1">
    <source>
        <dbReference type="ARBA" id="ARBA00004651"/>
    </source>
</evidence>
<evidence type="ECO:0000313" key="13">
    <source>
        <dbReference type="Proteomes" id="UP000759131"/>
    </source>
</evidence>
<feature type="domain" description="G-protein coupled receptors family 1 profile" evidence="11">
    <location>
        <begin position="1"/>
        <end position="175"/>
    </location>
</feature>
<dbReference type="PRINTS" id="PR00237">
    <property type="entry name" value="GPCRRHODOPSN"/>
</dbReference>
<accession>A0A7R9PUG6</accession>
<keyword evidence="13" id="KW-1185">Reference proteome</keyword>
<evidence type="ECO:0000256" key="8">
    <source>
        <dbReference type="ARBA" id="ARBA00023170"/>
    </source>
</evidence>
<reference evidence="12" key="1">
    <citation type="submission" date="2020-11" db="EMBL/GenBank/DDBJ databases">
        <authorList>
            <person name="Tran Van P."/>
        </authorList>
    </citation>
    <scope>NUCLEOTIDE SEQUENCE</scope>
</reference>
<feature type="non-terminal residue" evidence="12">
    <location>
        <position position="225"/>
    </location>
</feature>
<keyword evidence="7 10" id="KW-0472">Membrane</keyword>
<dbReference type="InterPro" id="IPR000276">
    <property type="entry name" value="GPCR_Rhodpsn"/>
</dbReference>
<keyword evidence="5 10" id="KW-1133">Transmembrane helix</keyword>
<feature type="transmembrane region" description="Helical" evidence="10">
    <location>
        <begin position="19"/>
        <end position="38"/>
    </location>
</feature>
<keyword evidence="4 10" id="KW-0812">Transmembrane</keyword>
<dbReference type="PANTHER" id="PTHR46925">
    <property type="entry name" value="G-PROTEIN COUPLED RECEPTOR TKR-1-RELATED"/>
    <property type="match status" value="1"/>
</dbReference>
<proteinExistence type="inferred from homology"/>
<evidence type="ECO:0000259" key="11">
    <source>
        <dbReference type="PROSITE" id="PS50262"/>
    </source>
</evidence>
<keyword evidence="3" id="KW-1003">Cell membrane</keyword>
<organism evidence="12">
    <name type="scientific">Medioppia subpectinata</name>
    <dbReference type="NCBI Taxonomy" id="1979941"/>
    <lineage>
        <taxon>Eukaryota</taxon>
        <taxon>Metazoa</taxon>
        <taxon>Ecdysozoa</taxon>
        <taxon>Arthropoda</taxon>
        <taxon>Chelicerata</taxon>
        <taxon>Arachnida</taxon>
        <taxon>Acari</taxon>
        <taxon>Acariformes</taxon>
        <taxon>Sarcoptiformes</taxon>
        <taxon>Oribatida</taxon>
        <taxon>Brachypylina</taxon>
        <taxon>Oppioidea</taxon>
        <taxon>Oppiidae</taxon>
        <taxon>Medioppia</taxon>
    </lineage>
</organism>
<evidence type="ECO:0000256" key="5">
    <source>
        <dbReference type="ARBA" id="ARBA00022989"/>
    </source>
</evidence>
<keyword evidence="9" id="KW-0807">Transducer</keyword>
<dbReference type="PANTHER" id="PTHR46925:SF2">
    <property type="entry name" value="G-PROTEIN COUPLED RECEPTOR TKR-1-RELATED"/>
    <property type="match status" value="1"/>
</dbReference>
<evidence type="ECO:0000256" key="9">
    <source>
        <dbReference type="ARBA" id="ARBA00023224"/>
    </source>
</evidence>
<sequence length="225" mass="26528">YRAILHPLRARMTEMNTRLIITVIWFVSLVTPLPTAILSKLKRQLNSTHFTCNEDWDDIDKRYYYSVALMLLQYAFPLSVLIYTYMRIAVVVFAKRTPGEAEDARDARIRASKRKMIKMMMICVLTYAVCWLPLNTINLIGDQMPDIWKYKYIMFIWISSHWLAMSHSSYNPIIIFTMNSKFRLSLRQLLTTERSITSRRSTRNTNNTPTILATIHNHLQIRQSI</sequence>
<dbReference type="OrthoDB" id="10053194at2759"/>
<keyword evidence="6" id="KW-0297">G-protein coupled receptor</keyword>
<evidence type="ECO:0000256" key="2">
    <source>
        <dbReference type="ARBA" id="ARBA00010663"/>
    </source>
</evidence>
<dbReference type="SUPFAM" id="SSF81321">
    <property type="entry name" value="Family A G protein-coupled receptor-like"/>
    <property type="match status" value="1"/>
</dbReference>
<feature type="transmembrane region" description="Helical" evidence="10">
    <location>
        <begin position="63"/>
        <end position="86"/>
    </location>
</feature>
<dbReference type="AlphaFoldDB" id="A0A7R9PUG6"/>
<comment type="subcellular location">
    <subcellularLocation>
        <location evidence="1">Cell membrane</location>
        <topology evidence="1">Multi-pass membrane protein</topology>
    </subcellularLocation>
</comment>
<dbReference type="PROSITE" id="PS50262">
    <property type="entry name" value="G_PROTEIN_RECEP_F1_2"/>
    <property type="match status" value="1"/>
</dbReference>
<evidence type="ECO:0000256" key="6">
    <source>
        <dbReference type="ARBA" id="ARBA00023040"/>
    </source>
</evidence>
<dbReference type="InterPro" id="IPR001681">
    <property type="entry name" value="Neurokn_rcpt"/>
</dbReference>
<protein>
    <recommendedName>
        <fullName evidence="11">G-protein coupled receptors family 1 profile domain-containing protein</fullName>
    </recommendedName>
</protein>
<dbReference type="Proteomes" id="UP000759131">
    <property type="component" value="Unassembled WGS sequence"/>
</dbReference>
<evidence type="ECO:0000256" key="10">
    <source>
        <dbReference type="SAM" id="Phobius"/>
    </source>
</evidence>
<dbReference type="GO" id="GO:0005886">
    <property type="term" value="C:plasma membrane"/>
    <property type="evidence" value="ECO:0007669"/>
    <property type="project" value="UniProtKB-SubCell"/>
</dbReference>